<name>F2JLM3_CELLD</name>
<dbReference type="GO" id="GO:0006096">
    <property type="term" value="P:glycolytic process"/>
    <property type="evidence" value="ECO:0007669"/>
    <property type="project" value="UniProtKB-UniRule"/>
</dbReference>
<feature type="domain" description="Lactate/malate dehydrogenase C-terminal" evidence="11">
    <location>
        <begin position="149"/>
        <end position="312"/>
    </location>
</feature>
<dbReference type="PRINTS" id="PR00086">
    <property type="entry name" value="LLDHDRGNASE"/>
</dbReference>
<dbReference type="InterPro" id="IPR015955">
    <property type="entry name" value="Lactate_DH/Glyco_Ohase_4_C"/>
</dbReference>
<dbReference type="InterPro" id="IPR011304">
    <property type="entry name" value="L-lactate_DH"/>
</dbReference>
<comment type="similarity">
    <text evidence="2 7">Belongs to the LDH/MDH superfamily. LDH family.</text>
</comment>
<comment type="pathway">
    <text evidence="1 7">Fermentation; pyruvate fermentation to lactate; (S)-lactate from pyruvate: step 1/1.</text>
</comment>
<dbReference type="SUPFAM" id="SSF51735">
    <property type="entry name" value="NAD(P)-binding Rossmann-fold domains"/>
    <property type="match status" value="1"/>
</dbReference>
<feature type="binding site" evidence="7">
    <location>
        <position position="147"/>
    </location>
    <ligand>
        <name>NAD(+)</name>
        <dbReference type="ChEBI" id="CHEBI:57540"/>
    </ligand>
</feature>
<feature type="binding site" evidence="9">
    <location>
        <position position="99"/>
    </location>
    <ligand>
        <name>NAD(+)</name>
        <dbReference type="ChEBI" id="CHEBI:57540"/>
    </ligand>
</feature>
<feature type="active site" description="Proton acceptor" evidence="7 8">
    <location>
        <position position="179"/>
    </location>
</feature>
<dbReference type="EC" id="1.1.1.27" evidence="3 7"/>
<dbReference type="InterPro" id="IPR036291">
    <property type="entry name" value="NAD(P)-bd_dom_sf"/>
</dbReference>
<dbReference type="AlphaFoldDB" id="F2JLM3"/>
<dbReference type="GO" id="GO:0005737">
    <property type="term" value="C:cytoplasm"/>
    <property type="evidence" value="ECO:0007669"/>
    <property type="project" value="UniProtKB-SubCell"/>
</dbReference>
<dbReference type="UniPathway" id="UPA00554">
    <property type="reaction ID" value="UER00611"/>
</dbReference>
<dbReference type="Proteomes" id="UP000008467">
    <property type="component" value="Chromosome"/>
</dbReference>
<dbReference type="Gene3D" id="3.90.110.10">
    <property type="entry name" value="Lactate dehydrogenase/glycoside hydrolase, family 4, C-terminal"/>
    <property type="match status" value="1"/>
</dbReference>
<evidence type="ECO:0000256" key="5">
    <source>
        <dbReference type="ARBA" id="ARBA00023027"/>
    </source>
</evidence>
<feature type="binding site" evidence="7">
    <location>
        <begin position="152"/>
        <end position="155"/>
    </location>
    <ligand>
        <name>substrate</name>
    </ligand>
</feature>
<feature type="binding site" evidence="7">
    <location>
        <position position="14"/>
    </location>
    <ligand>
        <name>NAD(+)</name>
        <dbReference type="ChEBI" id="CHEBI:57540"/>
    </ligand>
</feature>
<sequence>MIKNKVCIIGAGMVGSATMMSILNSGLVAEIVMIDQNEKKAAGEALDAFHTTSFTYVPNVLIRQGNYEDCKDAQIIVMSAGPSVKPGEKLDRRILTKTNAEVTRSVMKEIIRYTQEAIIIFVSNPVDVVTYIAQNEFNYPRNKIIGSGTLLDTARMRRIIGEHFMVDTKNVHGYILGEHGATAMATWSLCNLGGIPLSDCSKKFNKPAVNQEQVLKEVIDAGMNILMAKGYTNYGIAEAVARMVKAIVLNELSVLPVSTTLEGEYGIKDVAISVPCIIGQEGIQSILDIPLTKEEHDKLLASANSLKEIIRTIE</sequence>
<evidence type="ECO:0000256" key="3">
    <source>
        <dbReference type="ARBA" id="ARBA00012967"/>
    </source>
</evidence>
<dbReference type="SUPFAM" id="SSF56327">
    <property type="entry name" value="LDH C-terminal domain-like"/>
    <property type="match status" value="1"/>
</dbReference>
<evidence type="ECO:0000256" key="6">
    <source>
        <dbReference type="ARBA" id="ARBA00049258"/>
    </source>
</evidence>
<dbReference type="NCBIfam" id="TIGR01771">
    <property type="entry name" value="L-LDH-NAD"/>
    <property type="match status" value="1"/>
</dbReference>
<feature type="binding site" evidence="7 9">
    <location>
        <position position="35"/>
    </location>
    <ligand>
        <name>NAD(+)</name>
        <dbReference type="ChEBI" id="CHEBI:57540"/>
    </ligand>
</feature>
<organism evidence="12 13">
    <name type="scientific">Cellulosilyticum lentocellum (strain ATCC 49066 / DSM 5427 / NCIMB 11756 / RHM5)</name>
    <name type="common">Clostridium lentocellum</name>
    <dbReference type="NCBI Taxonomy" id="642492"/>
    <lineage>
        <taxon>Bacteria</taxon>
        <taxon>Bacillati</taxon>
        <taxon>Bacillota</taxon>
        <taxon>Clostridia</taxon>
        <taxon>Lachnospirales</taxon>
        <taxon>Cellulosilyticaceae</taxon>
        <taxon>Cellulosilyticum</taxon>
    </lineage>
</organism>
<feature type="domain" description="Lactate/malate dehydrogenase N-terminal" evidence="10">
    <location>
        <begin position="5"/>
        <end position="146"/>
    </location>
</feature>
<gene>
    <name evidence="7" type="primary">ldh</name>
    <name evidence="12" type="ordered locus">Clole_1690</name>
</gene>
<keyword evidence="4 7" id="KW-0560">Oxidoreductase</keyword>
<evidence type="ECO:0000313" key="13">
    <source>
        <dbReference type="Proteomes" id="UP000008467"/>
    </source>
</evidence>
<feature type="binding site" evidence="7">
    <location>
        <begin position="124"/>
        <end position="127"/>
    </location>
    <ligand>
        <name>substrate</name>
    </ligand>
</feature>
<feature type="binding site" evidence="9">
    <location>
        <begin position="10"/>
        <end position="15"/>
    </location>
    <ligand>
        <name>NAD(+)</name>
        <dbReference type="ChEBI" id="CHEBI:57540"/>
    </ligand>
</feature>
<comment type="activity regulation">
    <text evidence="7">Allosterically activated by fructose 1,6-bisphosphate (FBP).</text>
</comment>
<dbReference type="eggNOG" id="COG0039">
    <property type="taxonomic scope" value="Bacteria"/>
</dbReference>
<evidence type="ECO:0000259" key="11">
    <source>
        <dbReference type="Pfam" id="PF02866"/>
    </source>
</evidence>
<evidence type="ECO:0000259" key="10">
    <source>
        <dbReference type="Pfam" id="PF00056"/>
    </source>
</evidence>
<feature type="binding site" evidence="7">
    <location>
        <position position="40"/>
    </location>
    <ligand>
        <name>NAD(+)</name>
        <dbReference type="ChEBI" id="CHEBI:57540"/>
    </ligand>
</feature>
<dbReference type="PANTHER" id="PTHR43128">
    <property type="entry name" value="L-2-HYDROXYCARBOXYLATE DEHYDROGENASE (NAD(P)(+))"/>
    <property type="match status" value="1"/>
</dbReference>
<evidence type="ECO:0000256" key="1">
    <source>
        <dbReference type="ARBA" id="ARBA00004843"/>
    </source>
</evidence>
<dbReference type="InterPro" id="IPR001236">
    <property type="entry name" value="Lactate/malate_DH_N"/>
</dbReference>
<dbReference type="HAMAP" id="MF_00488">
    <property type="entry name" value="Lactate_dehydrog"/>
    <property type="match status" value="1"/>
</dbReference>
<reference evidence="12 13" key="1">
    <citation type="journal article" date="2011" name="J. Bacteriol.">
        <title>Complete genome sequence of the cellulose-degrading bacterium Cellulosilyticum lentocellum.</title>
        <authorList>
            <consortium name="US DOE Joint Genome Institute"/>
            <person name="Miller D.A."/>
            <person name="Suen G."/>
            <person name="Bruce D."/>
            <person name="Copeland A."/>
            <person name="Cheng J.F."/>
            <person name="Detter C."/>
            <person name="Goodwin L.A."/>
            <person name="Han C.S."/>
            <person name="Hauser L.J."/>
            <person name="Land M.L."/>
            <person name="Lapidus A."/>
            <person name="Lucas S."/>
            <person name="Meincke L."/>
            <person name="Pitluck S."/>
            <person name="Tapia R."/>
            <person name="Teshima H."/>
            <person name="Woyke T."/>
            <person name="Fox B.G."/>
            <person name="Angert E.R."/>
            <person name="Currie C.R."/>
        </authorList>
    </citation>
    <scope>NUCLEOTIDE SEQUENCE [LARGE SCALE GENOMIC DNA]</scope>
    <source>
        <strain evidence="13">ATCC 49066 / DSM 5427 / NCIMB 11756 / RHM5</strain>
    </source>
</reference>
<dbReference type="KEGG" id="cle:Clole_1690"/>
<dbReference type="RefSeq" id="WP_013656711.1">
    <property type="nucleotide sequence ID" value="NC_015275.1"/>
</dbReference>
<dbReference type="PANTHER" id="PTHR43128:SF16">
    <property type="entry name" value="L-LACTATE DEHYDROGENASE"/>
    <property type="match status" value="1"/>
</dbReference>
<feature type="binding site" evidence="7">
    <location>
        <position position="105"/>
    </location>
    <ligand>
        <name>NAD(+)</name>
        <dbReference type="ChEBI" id="CHEBI:57540"/>
    </ligand>
</feature>
<keyword evidence="7" id="KW-0021">Allosteric enzyme</keyword>
<keyword evidence="5 7" id="KW-0520">NAD</keyword>
<dbReference type="HOGENOM" id="CLU_045401_1_1_9"/>
<keyword evidence="7" id="KW-0963">Cytoplasm</keyword>
<accession>F2JLM3</accession>
<feature type="binding site" evidence="7">
    <location>
        <position position="172"/>
    </location>
    <ligand>
        <name>beta-D-fructose 1,6-bisphosphate</name>
        <dbReference type="ChEBI" id="CHEBI:32966"/>
        <note>allosteric activator</note>
    </ligand>
</feature>
<protein>
    <recommendedName>
        <fullName evidence="3 7">L-lactate dehydrogenase</fullName>
        <shortName evidence="7">L-LDH</shortName>
        <ecNumber evidence="3 7">1.1.1.27</ecNumber>
    </recommendedName>
</protein>
<dbReference type="Pfam" id="PF02866">
    <property type="entry name" value="Ldh_1_C"/>
    <property type="match status" value="1"/>
</dbReference>
<proteinExistence type="inferred from homology"/>
<feature type="binding site" evidence="7">
    <location>
        <position position="157"/>
    </location>
    <ligand>
        <name>beta-D-fructose 1,6-bisphosphate</name>
        <dbReference type="ChEBI" id="CHEBI:32966"/>
        <note>allosteric activator</note>
    </ligand>
</feature>
<dbReference type="InterPro" id="IPR022383">
    <property type="entry name" value="Lactate/malate_DH_C"/>
</dbReference>
<comment type="catalytic activity">
    <reaction evidence="6 7">
        <text>(S)-lactate + NAD(+) = pyruvate + NADH + H(+)</text>
        <dbReference type="Rhea" id="RHEA:23444"/>
        <dbReference type="ChEBI" id="CHEBI:15361"/>
        <dbReference type="ChEBI" id="CHEBI:15378"/>
        <dbReference type="ChEBI" id="CHEBI:16651"/>
        <dbReference type="ChEBI" id="CHEBI:57540"/>
        <dbReference type="ChEBI" id="CHEBI:57945"/>
        <dbReference type="EC" id="1.1.1.27"/>
    </reaction>
</comment>
<comment type="function">
    <text evidence="7">Catalyzes the conversion of lactate to pyruvate.</text>
</comment>
<evidence type="ECO:0000313" key="12">
    <source>
        <dbReference type="EMBL" id="ADZ83414.1"/>
    </source>
</evidence>
<evidence type="ECO:0000256" key="8">
    <source>
        <dbReference type="PIRSR" id="PIRSR000102-1"/>
    </source>
</evidence>
<evidence type="ECO:0000256" key="7">
    <source>
        <dbReference type="HAMAP-Rule" id="MF_00488"/>
    </source>
</evidence>
<dbReference type="PIRSF" id="PIRSF000102">
    <property type="entry name" value="Lac_mal_DH"/>
    <property type="match status" value="1"/>
</dbReference>
<evidence type="ECO:0000256" key="9">
    <source>
        <dbReference type="PIRSR" id="PIRSR000102-3"/>
    </source>
</evidence>
<dbReference type="EMBL" id="CP002582">
    <property type="protein sequence ID" value="ADZ83414.1"/>
    <property type="molecule type" value="Genomic_DNA"/>
</dbReference>
<evidence type="ECO:0000256" key="4">
    <source>
        <dbReference type="ARBA" id="ARBA00023002"/>
    </source>
</evidence>
<dbReference type="Gene3D" id="3.40.50.720">
    <property type="entry name" value="NAD(P)-binding Rossmann-like Domain"/>
    <property type="match status" value="1"/>
</dbReference>
<feature type="binding site" evidence="7">
    <location>
        <position position="232"/>
    </location>
    <ligand>
        <name>substrate</name>
    </ligand>
</feature>
<evidence type="ECO:0000256" key="2">
    <source>
        <dbReference type="ARBA" id="ARBA00006054"/>
    </source>
</evidence>
<feature type="binding site" evidence="7 9">
    <location>
        <begin position="122"/>
        <end position="124"/>
    </location>
    <ligand>
        <name>NAD(+)</name>
        <dbReference type="ChEBI" id="CHEBI:57540"/>
    </ligand>
</feature>
<dbReference type="Pfam" id="PF00056">
    <property type="entry name" value="Ldh_1_N"/>
    <property type="match status" value="1"/>
</dbReference>
<dbReference type="STRING" id="642492.Clole_1690"/>
<comment type="subcellular location">
    <subcellularLocation>
        <location evidence="7">Cytoplasm</location>
    </subcellularLocation>
</comment>
<comment type="subunit">
    <text evidence="7">Homotetramer.</text>
</comment>
<comment type="caution">
    <text evidence="7">Lacks conserved residue(s) required for the propagation of feature annotation.</text>
</comment>
<dbReference type="InterPro" id="IPR001557">
    <property type="entry name" value="L-lactate/malate_DH"/>
</dbReference>
<keyword evidence="13" id="KW-1185">Reference proteome</keyword>
<feature type="binding site" evidence="7">
    <location>
        <position position="92"/>
    </location>
    <ligand>
        <name>substrate</name>
    </ligand>
</feature>
<feature type="binding site" evidence="7">
    <location>
        <position position="67"/>
    </location>
    <ligand>
        <name>NAD(+)</name>
        <dbReference type="ChEBI" id="CHEBI:57540"/>
    </ligand>
</feature>
<dbReference type="GO" id="GO:0004459">
    <property type="term" value="F:L-lactate dehydrogenase (NAD+) activity"/>
    <property type="evidence" value="ECO:0007669"/>
    <property type="project" value="UniProtKB-UniRule"/>
</dbReference>
<dbReference type="GO" id="GO:0006089">
    <property type="term" value="P:lactate metabolic process"/>
    <property type="evidence" value="ECO:0007669"/>
    <property type="project" value="TreeGrafter"/>
</dbReference>